<evidence type="ECO:0000313" key="2">
    <source>
        <dbReference type="Proteomes" id="UP000689195"/>
    </source>
</evidence>
<proteinExistence type="predicted"/>
<protein>
    <submittedName>
        <fullName evidence="1">Uncharacterized protein</fullName>
    </submittedName>
</protein>
<dbReference type="EMBL" id="CAJJDO010000108">
    <property type="protein sequence ID" value="CAD8194879.1"/>
    <property type="molecule type" value="Genomic_DNA"/>
</dbReference>
<name>A0A8S1X2Y9_9CILI</name>
<accession>A0A8S1X2Y9</accession>
<sequence length="190" mass="22243">MMFQDLKYIIVEKVLVCKSCTSQTECTNCFIEQNRILQNKDCICNSGYFESENYQCFSCNSIEGKSKEDCKYINCTDKQWTYGEYCNDGNTIERDECTNCKIDPNYICINNILEPSICFKCSDNCNQSDFNYAINATIYTECYQGQSVFVKCAQQCQQCIYSASNFLPIQIKQLRVVFKMQRYCWLILQF</sequence>
<keyword evidence="2" id="KW-1185">Reference proteome</keyword>
<dbReference type="AlphaFoldDB" id="A0A8S1X2Y9"/>
<gene>
    <name evidence="1" type="ORF">PPENT_87.1.T1080004</name>
</gene>
<organism evidence="1 2">
    <name type="scientific">Paramecium pentaurelia</name>
    <dbReference type="NCBI Taxonomy" id="43138"/>
    <lineage>
        <taxon>Eukaryota</taxon>
        <taxon>Sar</taxon>
        <taxon>Alveolata</taxon>
        <taxon>Ciliophora</taxon>
        <taxon>Intramacronucleata</taxon>
        <taxon>Oligohymenophorea</taxon>
        <taxon>Peniculida</taxon>
        <taxon>Parameciidae</taxon>
        <taxon>Paramecium</taxon>
    </lineage>
</organism>
<evidence type="ECO:0000313" key="1">
    <source>
        <dbReference type="EMBL" id="CAD8194879.1"/>
    </source>
</evidence>
<comment type="caution">
    <text evidence="1">The sequence shown here is derived from an EMBL/GenBank/DDBJ whole genome shotgun (WGS) entry which is preliminary data.</text>
</comment>
<dbReference type="Proteomes" id="UP000689195">
    <property type="component" value="Unassembled WGS sequence"/>
</dbReference>
<reference evidence="1" key="1">
    <citation type="submission" date="2021-01" db="EMBL/GenBank/DDBJ databases">
        <authorList>
            <consortium name="Genoscope - CEA"/>
            <person name="William W."/>
        </authorList>
    </citation>
    <scope>NUCLEOTIDE SEQUENCE</scope>
</reference>
<dbReference type="OrthoDB" id="304821at2759"/>